<dbReference type="InterPro" id="IPR046461">
    <property type="entry name" value="TerL_ATPase"/>
</dbReference>
<dbReference type="Proteomes" id="UP000308744">
    <property type="component" value="Unassembled WGS sequence"/>
</dbReference>
<accession>A0A4U2ZCE4</accession>
<sequence length="561" mass="65532">MISNKYVDEYIQLYESGQIKLNKERIMLIEYLREHVLSRDDLYFDDDMIEKCIRFGEKWYFPLQPFQKFLIAFVFLFFKKNDRVFYRKHLWMLGRGGGKNGLISVVTHFLIGPHHGIREYNVSIVANSEEQAKTSFDETYNVIGRNSILKSMFYRTKEKITSNKTDSILKFRTSNGETKDGLRDGAVVFDEIHQFESNKDVRVHISGLGKKKNPREFYIGTDGYVRDGFLDGQKSKALKVLKGEARPNALFPFICKLDEEKEVDDIESWEKANPMLCHPRSEYAQGLFDTIYEEYEDLEDDPTNREEFMTKRMNCPVTDLERSVAKWEEILATNREMPNLHGREAIGAIDFASIRDFAACGLLFRENSDYVWKTHSYARKEFVDKYYSYSKKQDAEMAGKRKFAPIREWEEQGLLSVVEGETIDPNLVVSWFVEMRNYYDIKKIIGDNFRMEVLKPLFEAEGFEVEIIRNPRAIHSLLAPRIELAFANRQIIFGDNPLMRWYTNNVLVVIKKDGNKEYQKKEPIRRKTDGFQAFVHAIYRADEVAGTDIGSSLDALNALNF</sequence>
<evidence type="ECO:0000259" key="1">
    <source>
        <dbReference type="Pfam" id="PF03354"/>
    </source>
</evidence>
<feature type="domain" description="Terminase large subunit-like endonuclease" evidence="2">
    <location>
        <begin position="248"/>
        <end position="542"/>
    </location>
</feature>
<keyword evidence="4" id="KW-1185">Reference proteome</keyword>
<dbReference type="RefSeq" id="WP_107893731.1">
    <property type="nucleotide sequence ID" value="NZ_PYWM01000001.1"/>
</dbReference>
<dbReference type="InterPro" id="IPR027417">
    <property type="entry name" value="P-loop_NTPase"/>
</dbReference>
<feature type="domain" description="Terminase large subunit-like ATPase" evidence="1">
    <location>
        <begin position="65"/>
        <end position="232"/>
    </location>
</feature>
<organism evidence="3 4">
    <name type="scientific">Lysinibacillus mangiferihumi</name>
    <dbReference type="NCBI Taxonomy" id="1130819"/>
    <lineage>
        <taxon>Bacteria</taxon>
        <taxon>Bacillati</taxon>
        <taxon>Bacillota</taxon>
        <taxon>Bacilli</taxon>
        <taxon>Bacillales</taxon>
        <taxon>Bacillaceae</taxon>
        <taxon>Lysinibacillus</taxon>
    </lineage>
</organism>
<evidence type="ECO:0000313" key="4">
    <source>
        <dbReference type="Proteomes" id="UP000308744"/>
    </source>
</evidence>
<dbReference type="PANTHER" id="PTHR41287">
    <property type="match status" value="1"/>
</dbReference>
<protein>
    <submittedName>
        <fullName evidence="3">Terminase large subunit</fullName>
    </submittedName>
</protein>
<dbReference type="GO" id="GO:0004519">
    <property type="term" value="F:endonuclease activity"/>
    <property type="evidence" value="ECO:0007669"/>
    <property type="project" value="InterPro"/>
</dbReference>
<dbReference type="PANTHER" id="PTHR41287:SF1">
    <property type="entry name" value="PROTEIN YMFN"/>
    <property type="match status" value="1"/>
</dbReference>
<dbReference type="InterPro" id="IPR005021">
    <property type="entry name" value="Terminase_largesu-like"/>
</dbReference>
<comment type="caution">
    <text evidence="3">The sequence shown here is derived from an EMBL/GenBank/DDBJ whole genome shotgun (WGS) entry which is preliminary data.</text>
</comment>
<evidence type="ECO:0000313" key="3">
    <source>
        <dbReference type="EMBL" id="TKI72009.1"/>
    </source>
</evidence>
<dbReference type="EMBL" id="SZPU01000010">
    <property type="protein sequence ID" value="TKI72009.1"/>
    <property type="molecule type" value="Genomic_DNA"/>
</dbReference>
<dbReference type="AlphaFoldDB" id="A0A4U2ZCE4"/>
<reference evidence="3 4" key="1">
    <citation type="submission" date="2019-04" db="EMBL/GenBank/DDBJ databases">
        <title>Lysinibacillus genome sequencing.</title>
        <authorList>
            <person name="Dunlap C."/>
        </authorList>
    </citation>
    <scope>NUCLEOTIDE SEQUENCE [LARGE SCALE GENOMIC DNA]</scope>
    <source>
        <strain evidence="3 4">CCTCC AB 2010389</strain>
    </source>
</reference>
<dbReference type="Pfam" id="PF03354">
    <property type="entry name" value="TerL_ATPase"/>
    <property type="match status" value="1"/>
</dbReference>
<proteinExistence type="predicted"/>
<gene>
    <name evidence="3" type="ORF">FC756_03085</name>
</gene>
<dbReference type="InterPro" id="IPR046462">
    <property type="entry name" value="TerL_nuclease"/>
</dbReference>
<dbReference type="Pfam" id="PF20441">
    <property type="entry name" value="TerL_nuclease"/>
    <property type="match status" value="1"/>
</dbReference>
<name>A0A4U2ZCE4_9BACI</name>
<dbReference type="Gene3D" id="3.40.50.300">
    <property type="entry name" value="P-loop containing nucleotide triphosphate hydrolases"/>
    <property type="match status" value="1"/>
</dbReference>
<evidence type="ECO:0000259" key="2">
    <source>
        <dbReference type="Pfam" id="PF20441"/>
    </source>
</evidence>